<dbReference type="OrthoDB" id="2502001at2759"/>
<dbReference type="EMBL" id="ML210243">
    <property type="protein sequence ID" value="TFK22356.1"/>
    <property type="molecule type" value="Genomic_DNA"/>
</dbReference>
<comment type="similarity">
    <text evidence="2">Belongs to the GnRH family.</text>
</comment>
<dbReference type="GO" id="GO:0005576">
    <property type="term" value="C:extracellular region"/>
    <property type="evidence" value="ECO:0007669"/>
    <property type="project" value="UniProtKB-SubCell"/>
</dbReference>
<feature type="compositionally biased region" description="Low complexity" evidence="4">
    <location>
        <begin position="304"/>
        <end position="322"/>
    </location>
</feature>
<dbReference type="AlphaFoldDB" id="A0A5C3KPU7"/>
<gene>
    <name evidence="6" type="ORF">FA15DRAFT_681740</name>
</gene>
<keyword evidence="5" id="KW-0732">Signal</keyword>
<evidence type="ECO:0000256" key="1">
    <source>
        <dbReference type="ARBA" id="ARBA00004613"/>
    </source>
</evidence>
<feature type="signal peptide" evidence="5">
    <location>
        <begin position="1"/>
        <end position="20"/>
    </location>
</feature>
<keyword evidence="3" id="KW-0964">Secreted</keyword>
<feature type="compositionally biased region" description="Basic residues" evidence="4">
    <location>
        <begin position="344"/>
        <end position="355"/>
    </location>
</feature>
<evidence type="ECO:0000313" key="6">
    <source>
        <dbReference type="EMBL" id="TFK22356.1"/>
    </source>
</evidence>
<organism evidence="6 7">
    <name type="scientific">Coprinopsis marcescibilis</name>
    <name type="common">Agaric fungus</name>
    <name type="synonym">Psathyrella marcescibilis</name>
    <dbReference type="NCBI Taxonomy" id="230819"/>
    <lineage>
        <taxon>Eukaryota</taxon>
        <taxon>Fungi</taxon>
        <taxon>Dikarya</taxon>
        <taxon>Basidiomycota</taxon>
        <taxon>Agaricomycotina</taxon>
        <taxon>Agaricomycetes</taxon>
        <taxon>Agaricomycetidae</taxon>
        <taxon>Agaricales</taxon>
        <taxon>Agaricineae</taxon>
        <taxon>Psathyrellaceae</taxon>
        <taxon>Coprinopsis</taxon>
    </lineage>
</organism>
<dbReference type="InterPro" id="IPR002012">
    <property type="entry name" value="GnRH"/>
</dbReference>
<evidence type="ECO:0000313" key="7">
    <source>
        <dbReference type="Proteomes" id="UP000307440"/>
    </source>
</evidence>
<proteinExistence type="inferred from homology"/>
<evidence type="ECO:0000256" key="3">
    <source>
        <dbReference type="ARBA" id="ARBA00022525"/>
    </source>
</evidence>
<accession>A0A5C3KPU7</accession>
<sequence length="355" mass="39664">MKFSHFALGCLAFGSVSVQAQYFSEGWKPGQPVYETTVAEAEATYTPGQSTNPAVQNPEAPRLGLKELLDPERLLGSVLGKLGVNLTERLNEKIWDDRIPLITDGNYKELIQEEKFESKEEAKDRTWVIAITVSKNRQEPLSKLVDEMFDSAYNKSVLAGDLPAVRWGRIDYFDVTYLTTKWNVWKAPYVVVAKDNGQTLYFFRPGNMRINDDALREFLKTEGYLQIPPWSSIWAPGGEREWLLDIFAVWMAKGYTTMNRIPRWFLLLGSGGLASVLLSFLHKKPQQPPRPPGVEKAGANVAASEPPKSIKSSPESTGNTPTPSSPKPTAKNRPAESPAPTPKRSARQRKGKKVN</sequence>
<dbReference type="PROSITE" id="PS00473">
    <property type="entry name" value="GNRH"/>
    <property type="match status" value="1"/>
</dbReference>
<evidence type="ECO:0000256" key="5">
    <source>
        <dbReference type="SAM" id="SignalP"/>
    </source>
</evidence>
<name>A0A5C3KPU7_COPMA</name>
<feature type="chain" id="PRO_5023107193" description="Thioredoxin-like fold domain-containing protein" evidence="5">
    <location>
        <begin position="21"/>
        <end position="355"/>
    </location>
</feature>
<evidence type="ECO:0000256" key="4">
    <source>
        <dbReference type="SAM" id="MobiDB-lite"/>
    </source>
</evidence>
<dbReference type="Proteomes" id="UP000307440">
    <property type="component" value="Unassembled WGS sequence"/>
</dbReference>
<evidence type="ECO:0008006" key="8">
    <source>
        <dbReference type="Google" id="ProtNLM"/>
    </source>
</evidence>
<feature type="region of interest" description="Disordered" evidence="4">
    <location>
        <begin position="284"/>
        <end position="355"/>
    </location>
</feature>
<comment type="subcellular location">
    <subcellularLocation>
        <location evidence="1">Secreted</location>
    </subcellularLocation>
</comment>
<reference evidence="6 7" key="1">
    <citation type="journal article" date="2019" name="Nat. Ecol. Evol.">
        <title>Megaphylogeny resolves global patterns of mushroom evolution.</title>
        <authorList>
            <person name="Varga T."/>
            <person name="Krizsan K."/>
            <person name="Foldi C."/>
            <person name="Dima B."/>
            <person name="Sanchez-Garcia M."/>
            <person name="Sanchez-Ramirez S."/>
            <person name="Szollosi G.J."/>
            <person name="Szarkandi J.G."/>
            <person name="Papp V."/>
            <person name="Albert L."/>
            <person name="Andreopoulos W."/>
            <person name="Angelini C."/>
            <person name="Antonin V."/>
            <person name="Barry K.W."/>
            <person name="Bougher N.L."/>
            <person name="Buchanan P."/>
            <person name="Buyck B."/>
            <person name="Bense V."/>
            <person name="Catcheside P."/>
            <person name="Chovatia M."/>
            <person name="Cooper J."/>
            <person name="Damon W."/>
            <person name="Desjardin D."/>
            <person name="Finy P."/>
            <person name="Geml J."/>
            <person name="Haridas S."/>
            <person name="Hughes K."/>
            <person name="Justo A."/>
            <person name="Karasinski D."/>
            <person name="Kautmanova I."/>
            <person name="Kiss B."/>
            <person name="Kocsube S."/>
            <person name="Kotiranta H."/>
            <person name="LaButti K.M."/>
            <person name="Lechner B.E."/>
            <person name="Liimatainen K."/>
            <person name="Lipzen A."/>
            <person name="Lukacs Z."/>
            <person name="Mihaltcheva S."/>
            <person name="Morgado L.N."/>
            <person name="Niskanen T."/>
            <person name="Noordeloos M.E."/>
            <person name="Ohm R.A."/>
            <person name="Ortiz-Santana B."/>
            <person name="Ovrebo C."/>
            <person name="Racz N."/>
            <person name="Riley R."/>
            <person name="Savchenko A."/>
            <person name="Shiryaev A."/>
            <person name="Soop K."/>
            <person name="Spirin V."/>
            <person name="Szebenyi C."/>
            <person name="Tomsovsky M."/>
            <person name="Tulloss R.E."/>
            <person name="Uehling J."/>
            <person name="Grigoriev I.V."/>
            <person name="Vagvolgyi C."/>
            <person name="Papp T."/>
            <person name="Martin F.M."/>
            <person name="Miettinen O."/>
            <person name="Hibbett D.S."/>
            <person name="Nagy L.G."/>
        </authorList>
    </citation>
    <scope>NUCLEOTIDE SEQUENCE [LARGE SCALE GENOMIC DNA]</scope>
    <source>
        <strain evidence="6 7">CBS 121175</strain>
    </source>
</reference>
<evidence type="ECO:0000256" key="2">
    <source>
        <dbReference type="ARBA" id="ARBA00010968"/>
    </source>
</evidence>
<dbReference type="GO" id="GO:0005179">
    <property type="term" value="F:hormone activity"/>
    <property type="evidence" value="ECO:0007669"/>
    <property type="project" value="InterPro"/>
</dbReference>
<protein>
    <recommendedName>
        <fullName evidence="8">Thioredoxin-like fold domain-containing protein</fullName>
    </recommendedName>
</protein>
<keyword evidence="7" id="KW-1185">Reference proteome</keyword>